<keyword evidence="1" id="KW-1133">Transmembrane helix</keyword>
<dbReference type="RefSeq" id="WP_419191498.1">
    <property type="nucleotide sequence ID" value="NZ_CP036287.1"/>
</dbReference>
<protein>
    <recommendedName>
        <fullName evidence="4">Lipopolysaccharide assembly protein A domain-containing protein</fullName>
    </recommendedName>
</protein>
<keyword evidence="1" id="KW-0812">Transmembrane</keyword>
<dbReference type="KEGG" id="pbap:Pla133_27260"/>
<keyword evidence="1" id="KW-0472">Membrane</keyword>
<name>A0A518BKZ3_9BACT</name>
<sequence length="68" mass="7246">MKIPSPRVALPSAAALLLVIVIFQNLNPITVDLLFWNVTMSKAALIGLSAFLGLLAGLPMGLKIFRKG</sequence>
<dbReference type="AlphaFoldDB" id="A0A518BKZ3"/>
<evidence type="ECO:0008006" key="4">
    <source>
        <dbReference type="Google" id="ProtNLM"/>
    </source>
</evidence>
<accession>A0A518BKZ3</accession>
<gene>
    <name evidence="2" type="ORF">Pla133_27260</name>
</gene>
<feature type="transmembrane region" description="Helical" evidence="1">
    <location>
        <begin position="44"/>
        <end position="65"/>
    </location>
</feature>
<proteinExistence type="predicted"/>
<evidence type="ECO:0000313" key="3">
    <source>
        <dbReference type="Proteomes" id="UP000316921"/>
    </source>
</evidence>
<keyword evidence="3" id="KW-1185">Reference proteome</keyword>
<organism evidence="2 3">
    <name type="scientific">Engelhardtia mirabilis</name>
    <dbReference type="NCBI Taxonomy" id="2528011"/>
    <lineage>
        <taxon>Bacteria</taxon>
        <taxon>Pseudomonadati</taxon>
        <taxon>Planctomycetota</taxon>
        <taxon>Planctomycetia</taxon>
        <taxon>Planctomycetia incertae sedis</taxon>
        <taxon>Engelhardtia</taxon>
    </lineage>
</organism>
<dbReference type="EMBL" id="CP036287">
    <property type="protein sequence ID" value="QDU67638.1"/>
    <property type="molecule type" value="Genomic_DNA"/>
</dbReference>
<reference evidence="2 3" key="1">
    <citation type="submission" date="2019-02" db="EMBL/GenBank/DDBJ databases">
        <title>Deep-cultivation of Planctomycetes and their phenomic and genomic characterization uncovers novel biology.</title>
        <authorList>
            <person name="Wiegand S."/>
            <person name="Jogler M."/>
            <person name="Boedeker C."/>
            <person name="Pinto D."/>
            <person name="Vollmers J."/>
            <person name="Rivas-Marin E."/>
            <person name="Kohn T."/>
            <person name="Peeters S.H."/>
            <person name="Heuer A."/>
            <person name="Rast P."/>
            <person name="Oberbeckmann S."/>
            <person name="Bunk B."/>
            <person name="Jeske O."/>
            <person name="Meyerdierks A."/>
            <person name="Storesund J.E."/>
            <person name="Kallscheuer N."/>
            <person name="Luecker S."/>
            <person name="Lage O.M."/>
            <person name="Pohl T."/>
            <person name="Merkel B.J."/>
            <person name="Hornburger P."/>
            <person name="Mueller R.-W."/>
            <person name="Bruemmer F."/>
            <person name="Labrenz M."/>
            <person name="Spormann A.M."/>
            <person name="Op den Camp H."/>
            <person name="Overmann J."/>
            <person name="Amann R."/>
            <person name="Jetten M.S.M."/>
            <person name="Mascher T."/>
            <person name="Medema M.H."/>
            <person name="Devos D.P."/>
            <person name="Kaster A.-K."/>
            <person name="Ovreas L."/>
            <person name="Rohde M."/>
            <person name="Galperin M.Y."/>
            <person name="Jogler C."/>
        </authorList>
    </citation>
    <scope>NUCLEOTIDE SEQUENCE [LARGE SCALE GENOMIC DNA]</scope>
    <source>
        <strain evidence="2 3">Pla133</strain>
    </source>
</reference>
<dbReference type="Proteomes" id="UP000316921">
    <property type="component" value="Chromosome"/>
</dbReference>
<evidence type="ECO:0000256" key="1">
    <source>
        <dbReference type="SAM" id="Phobius"/>
    </source>
</evidence>
<evidence type="ECO:0000313" key="2">
    <source>
        <dbReference type="EMBL" id="QDU67638.1"/>
    </source>
</evidence>